<dbReference type="AlphaFoldDB" id="A0A9P0BNH3"/>
<reference evidence="2" key="1">
    <citation type="submission" date="2021-12" db="EMBL/GenBank/DDBJ databases">
        <authorList>
            <person name="King R."/>
        </authorList>
    </citation>
    <scope>NUCLEOTIDE SEQUENCE</scope>
</reference>
<sequence length="166" mass="19051">MDFLFQIKSLEDFQNVAQEILSNLYCSSQKLQPNEVGVENINLAKKELIAIMSDCNFDTTTMEEHFSNKKWPEDKVRLFLALLKTNKSEVLVAAFNHYNSNYCETVVNFNWCAKMVLGTSDLKTLKTPLLQLTLSTLNKNGKINKSVYEVDKDMLLKMINSLENVK</sequence>
<protein>
    <recommendedName>
        <fullName evidence="1">COMM domain-containing protein</fullName>
    </recommendedName>
</protein>
<keyword evidence="3" id="KW-1185">Reference proteome</keyword>
<accession>A0A9P0BNH3</accession>
<name>A0A9P0BNH3_CHRIL</name>
<evidence type="ECO:0000313" key="3">
    <source>
        <dbReference type="Proteomes" id="UP001154114"/>
    </source>
</evidence>
<dbReference type="Proteomes" id="UP001154114">
    <property type="component" value="Chromosome 11"/>
</dbReference>
<dbReference type="PROSITE" id="PS51269">
    <property type="entry name" value="COMM"/>
    <property type="match status" value="1"/>
</dbReference>
<organism evidence="2 3">
    <name type="scientific">Chrysodeixis includens</name>
    <name type="common">Soybean looper</name>
    <name type="synonym">Pseudoplusia includens</name>
    <dbReference type="NCBI Taxonomy" id="689277"/>
    <lineage>
        <taxon>Eukaryota</taxon>
        <taxon>Metazoa</taxon>
        <taxon>Ecdysozoa</taxon>
        <taxon>Arthropoda</taxon>
        <taxon>Hexapoda</taxon>
        <taxon>Insecta</taxon>
        <taxon>Pterygota</taxon>
        <taxon>Neoptera</taxon>
        <taxon>Endopterygota</taxon>
        <taxon>Lepidoptera</taxon>
        <taxon>Glossata</taxon>
        <taxon>Ditrysia</taxon>
        <taxon>Noctuoidea</taxon>
        <taxon>Noctuidae</taxon>
        <taxon>Plusiinae</taxon>
        <taxon>Chrysodeixis</taxon>
    </lineage>
</organism>
<dbReference type="InterPro" id="IPR017920">
    <property type="entry name" value="COMM"/>
</dbReference>
<dbReference type="OrthoDB" id="64318at2759"/>
<gene>
    <name evidence="2" type="ORF">CINC_LOCUS1444</name>
</gene>
<dbReference type="Pfam" id="PF07258">
    <property type="entry name" value="COMM_domain"/>
    <property type="match status" value="1"/>
</dbReference>
<dbReference type="EMBL" id="LR824014">
    <property type="protein sequence ID" value="CAH0581205.1"/>
    <property type="molecule type" value="Genomic_DNA"/>
</dbReference>
<proteinExistence type="predicted"/>
<evidence type="ECO:0000259" key="1">
    <source>
        <dbReference type="PROSITE" id="PS51269"/>
    </source>
</evidence>
<feature type="domain" description="COMM" evidence="1">
    <location>
        <begin position="105"/>
        <end position="166"/>
    </location>
</feature>
<evidence type="ECO:0000313" key="2">
    <source>
        <dbReference type="EMBL" id="CAH0581205.1"/>
    </source>
</evidence>